<feature type="transmembrane region" description="Helical" evidence="1">
    <location>
        <begin position="64"/>
        <end position="82"/>
    </location>
</feature>
<dbReference type="RefSeq" id="WP_309799718.1">
    <property type="nucleotide sequence ID" value="NZ_BAAAHY010000007.1"/>
</dbReference>
<evidence type="ECO:0000256" key="1">
    <source>
        <dbReference type="SAM" id="Phobius"/>
    </source>
</evidence>
<evidence type="ECO:0000313" key="2">
    <source>
        <dbReference type="EMBL" id="MDR6270559.1"/>
    </source>
</evidence>
<comment type="caution">
    <text evidence="2">The sequence shown here is derived from an EMBL/GenBank/DDBJ whole genome shotgun (WGS) entry which is preliminary data.</text>
</comment>
<proteinExistence type="predicted"/>
<keyword evidence="1" id="KW-1133">Transmembrane helix</keyword>
<organism evidence="2 3">
    <name type="scientific">Arthrobacter russicus</name>
    <dbReference type="NCBI Taxonomy" id="172040"/>
    <lineage>
        <taxon>Bacteria</taxon>
        <taxon>Bacillati</taxon>
        <taxon>Actinomycetota</taxon>
        <taxon>Actinomycetes</taxon>
        <taxon>Micrococcales</taxon>
        <taxon>Micrococcaceae</taxon>
        <taxon>Arthrobacter</taxon>
    </lineage>
</organism>
<accession>A0ABU1JDR0</accession>
<dbReference type="EMBL" id="JAVDQF010000001">
    <property type="protein sequence ID" value="MDR6270559.1"/>
    <property type="molecule type" value="Genomic_DNA"/>
</dbReference>
<feature type="transmembrane region" description="Helical" evidence="1">
    <location>
        <begin position="103"/>
        <end position="121"/>
    </location>
</feature>
<feature type="transmembrane region" description="Helical" evidence="1">
    <location>
        <begin position="6"/>
        <end position="26"/>
    </location>
</feature>
<sequence>MDFRTVLLWLPLAIGLVASGSAWWHFYRSDTAEPSLKVLSRALEAFAVVIFSLLVSDFSVVPFWSWWISATILTAAFGCMVVRWPRLAAAPETPRRRGILPAAALRFSLTLIVCALLAVVASW</sequence>
<dbReference type="Proteomes" id="UP001185069">
    <property type="component" value="Unassembled WGS sequence"/>
</dbReference>
<keyword evidence="1" id="KW-0472">Membrane</keyword>
<gene>
    <name evidence="2" type="ORF">JOE69_002797</name>
</gene>
<keyword evidence="3" id="KW-1185">Reference proteome</keyword>
<reference evidence="2 3" key="1">
    <citation type="submission" date="2023-07" db="EMBL/GenBank/DDBJ databases">
        <title>Sequencing the genomes of 1000 actinobacteria strains.</title>
        <authorList>
            <person name="Klenk H.-P."/>
        </authorList>
    </citation>
    <scope>NUCLEOTIDE SEQUENCE [LARGE SCALE GENOMIC DNA]</scope>
    <source>
        <strain evidence="2 3">DSM 14555</strain>
    </source>
</reference>
<name>A0ABU1JDR0_9MICC</name>
<protein>
    <submittedName>
        <fullName evidence="2">Uncharacterized protein</fullName>
    </submittedName>
</protein>
<keyword evidence="1" id="KW-0812">Transmembrane</keyword>
<evidence type="ECO:0000313" key="3">
    <source>
        <dbReference type="Proteomes" id="UP001185069"/>
    </source>
</evidence>